<dbReference type="OrthoDB" id="8724850at2759"/>
<dbReference type="Proteomes" id="UP001046870">
    <property type="component" value="Chromosome 8"/>
</dbReference>
<evidence type="ECO:0000256" key="1">
    <source>
        <dbReference type="SAM" id="MobiDB-lite"/>
    </source>
</evidence>
<keyword evidence="3" id="KW-1185">Reference proteome</keyword>
<evidence type="ECO:0008006" key="4">
    <source>
        <dbReference type="Google" id="ProtNLM"/>
    </source>
</evidence>
<organism evidence="2 3">
    <name type="scientific">Megalops atlanticus</name>
    <name type="common">Tarpon</name>
    <name type="synonym">Clupea gigantea</name>
    <dbReference type="NCBI Taxonomy" id="7932"/>
    <lineage>
        <taxon>Eukaryota</taxon>
        <taxon>Metazoa</taxon>
        <taxon>Chordata</taxon>
        <taxon>Craniata</taxon>
        <taxon>Vertebrata</taxon>
        <taxon>Euteleostomi</taxon>
        <taxon>Actinopterygii</taxon>
        <taxon>Neopterygii</taxon>
        <taxon>Teleostei</taxon>
        <taxon>Elopiformes</taxon>
        <taxon>Megalopidae</taxon>
        <taxon>Megalops</taxon>
    </lineage>
</organism>
<comment type="caution">
    <text evidence="2">The sequence shown here is derived from an EMBL/GenBank/DDBJ whole genome shotgun (WGS) entry which is preliminary data.</text>
</comment>
<dbReference type="PANTHER" id="PTHR38493">
    <property type="entry name" value="CHROMOSOME 1 OPEN READING FRAME 167"/>
    <property type="match status" value="1"/>
</dbReference>
<feature type="region of interest" description="Disordered" evidence="1">
    <location>
        <begin position="772"/>
        <end position="805"/>
    </location>
</feature>
<feature type="compositionally biased region" description="Polar residues" evidence="1">
    <location>
        <begin position="54"/>
        <end position="65"/>
    </location>
</feature>
<evidence type="ECO:0000313" key="3">
    <source>
        <dbReference type="Proteomes" id="UP001046870"/>
    </source>
</evidence>
<proteinExistence type="predicted"/>
<dbReference type="InterPro" id="IPR031473">
    <property type="entry name" value="DUF4684"/>
</dbReference>
<dbReference type="EMBL" id="JAFDVH010000008">
    <property type="protein sequence ID" value="KAG7472808.1"/>
    <property type="molecule type" value="Genomic_DNA"/>
</dbReference>
<protein>
    <recommendedName>
        <fullName evidence="4">Sfi1 spindle body domain-containing protein</fullName>
    </recommendedName>
</protein>
<sequence>MNRGSVLQSSPPLSLDDSDDLLELLSVLSDDLSRSLGPPVSEERGSNARRSESSLRQSNLNSPDSACTPPARRGKPRKAELSETASTKHVCRHRNVSVPCLEEHPTTPGHVRGSLSRDDLHVQGNAGMQDKGGLQQMNRECSSPASEALLQSCRASQKPQSIPTRDAVFDADLSELSGTQLTSFDGGRTDVHGVVWSPSSFVTTEERFLALCRFQLLARCFQTWSHRYWSQRAAQQQHRRQVLKKGLSALRWAVLMRRVQTDTIAKKRMATLLCRYFHRWKARFEQVRPSAARPSPDSDENIEALRRRLIQPSNALVLRTAYCVWRRHVQGLQLLRAAQIHCHLTLLFKHWLLWRRQTLRREARVQEEQQVLQYREHRLKLRALSCWSSAWDRARRARSHHRACTLAAAWRAWETHTHSMKERREQDARGAGLHRRVLLLHSLQHWRARVEQRHREEDRRQRITRVAAQCWQEAVKRKRLEHLLHTAEQTLNRRTLAAAFGRWCQVKSLAAGEQGQVLNMLHLLARRRLQAAFALWHRRCRAVRGARLLLERVQKTQLQRCLRAWRSSLRSRWVWVYYCGGREALALRRCLQRWRRALELRSLHRAFITRAFEERQRHARERRRELKQEEEYQAESVTPHRVGSSVEQLCRNLLLHKAFHTWWEGARKLQVARGCRPTREQEGARAELQGWNGPAQLDSPTPSGLSTSLPLSLALGTSTRSLPQDLTATERSSSQGGPHLSQEDSGHTHSTELGECTPSSLWETELGRPLLASSPLGSHSAGELEERTDLTKGGGAGCLPDQSIPAHRDAGRLKVAAKVIHSESEDATELERRAEWIQRRADKRRVQSSFAFWAARVRQNRAVRNYHRKAVLTRVFGAWEGCVRLDQERKALVLDRLRRRRCQGVLHRWMVRVEQQREIQRRTAKRLSLQAKEILQHWSSYAQRKSQLRQLLCEHVERKRMVMKRRALLCWAQEAEKLERAKMAHQQSLRRRYLQHWHTRAACGARERRGVEALEEKRKRRALREAFLLWREQQQCSEERLRGRVVAAAGRWRQRALLSRAETHHSAKLTRAAWKHWEEAQTRQRERNGRVRGVAWEWLRLTRHSKALQEEALLLEQRRTRTGLAECFRRWATAYRLSLISTTFHTQQQSKRVLLAWRLVTQTALTHRCKVASFQSGCQARLVALSFVRWHTELQQVICRQTVLVRGLNRLHQRAIASALQHWRTATRGRVIQRNLNRVLLKQLFERWKDKTEAIKAAGVLCVQRERRGVRRVLLVWLHWAKERRGRRQMGEAVWHWLQGRRACGAFYLWIRASRQHREALKMSRTHLLHRCLNGWQLVVGRNRQILQAAEAQLITLRLRAVFTTWRKYVLSQQALHIKVQQVALRQERRLLAASFRVWRHQVQSHQYRCLYLSKKYISLWFAKRETKRREREDSSRLSQKYLRRWRERVLVRRCDNRRIRVHWASWRNQTAAAVLFRHLYAHRLQERAWLVWRKRRIRTRVSVAFAAHHSRALLAQAFGIWRDRALWPASEESQVG</sequence>
<gene>
    <name evidence="2" type="ORF">MATL_G00112890</name>
</gene>
<dbReference type="PANTHER" id="PTHR38493:SF1">
    <property type="entry name" value="SFI1 SPINDLE BODY DOMAIN-CONTAINING PROTEIN"/>
    <property type="match status" value="1"/>
</dbReference>
<accession>A0A9D3Q178</accession>
<feature type="compositionally biased region" description="Polar residues" evidence="1">
    <location>
        <begin position="720"/>
        <end position="736"/>
    </location>
</feature>
<feature type="compositionally biased region" description="Low complexity" evidence="1">
    <location>
        <begin position="697"/>
        <end position="719"/>
    </location>
</feature>
<name>A0A9D3Q178_MEGAT</name>
<reference evidence="2" key="1">
    <citation type="submission" date="2021-01" db="EMBL/GenBank/DDBJ databases">
        <authorList>
            <person name="Zahm M."/>
            <person name="Roques C."/>
            <person name="Cabau C."/>
            <person name="Klopp C."/>
            <person name="Donnadieu C."/>
            <person name="Jouanno E."/>
            <person name="Lampietro C."/>
            <person name="Louis A."/>
            <person name="Herpin A."/>
            <person name="Echchiki A."/>
            <person name="Berthelot C."/>
            <person name="Parey E."/>
            <person name="Roest-Crollius H."/>
            <person name="Braasch I."/>
            <person name="Postlethwait J."/>
            <person name="Bobe J."/>
            <person name="Montfort J."/>
            <person name="Bouchez O."/>
            <person name="Begum T."/>
            <person name="Mejri S."/>
            <person name="Adams A."/>
            <person name="Chen W.-J."/>
            <person name="Guiguen Y."/>
        </authorList>
    </citation>
    <scope>NUCLEOTIDE SEQUENCE</scope>
    <source>
        <strain evidence="2">YG-15Mar2019-1</strain>
        <tissue evidence="2">Brain</tissue>
    </source>
</reference>
<evidence type="ECO:0000313" key="2">
    <source>
        <dbReference type="EMBL" id="KAG7472808.1"/>
    </source>
</evidence>
<feature type="compositionally biased region" description="Basic and acidic residues" evidence="1">
    <location>
        <begin position="41"/>
        <end position="53"/>
    </location>
</feature>
<feature type="region of interest" description="Disordered" evidence="1">
    <location>
        <begin position="29"/>
        <end position="89"/>
    </location>
</feature>
<feature type="region of interest" description="Disordered" evidence="1">
    <location>
        <begin position="678"/>
        <end position="755"/>
    </location>
</feature>
<feature type="compositionally biased region" description="Basic and acidic residues" evidence="1">
    <location>
        <begin position="741"/>
        <end position="752"/>
    </location>
</feature>